<evidence type="ECO:0000256" key="1">
    <source>
        <dbReference type="SAM" id="MobiDB-lite"/>
    </source>
</evidence>
<feature type="non-terminal residue" evidence="2">
    <location>
        <position position="1"/>
    </location>
</feature>
<protein>
    <submittedName>
        <fullName evidence="2">Uncharacterized protein</fullName>
    </submittedName>
</protein>
<feature type="region of interest" description="Disordered" evidence="1">
    <location>
        <begin position="1"/>
        <end position="115"/>
    </location>
</feature>
<accession>A0A6J4LNE7</accession>
<feature type="compositionally biased region" description="Low complexity" evidence="1">
    <location>
        <begin position="90"/>
        <end position="115"/>
    </location>
</feature>
<reference evidence="2" key="1">
    <citation type="submission" date="2020-02" db="EMBL/GenBank/DDBJ databases">
        <authorList>
            <person name="Meier V. D."/>
        </authorList>
    </citation>
    <scope>NUCLEOTIDE SEQUENCE</scope>
    <source>
        <strain evidence="2">AVDCRST_MAG40</strain>
    </source>
</reference>
<dbReference type="EMBL" id="CADCTX010000642">
    <property type="protein sequence ID" value="CAA9336414.1"/>
    <property type="molecule type" value="Genomic_DNA"/>
</dbReference>
<feature type="non-terminal residue" evidence="2">
    <location>
        <position position="115"/>
    </location>
</feature>
<gene>
    <name evidence="2" type="ORF">AVDCRST_MAG40-2186</name>
</gene>
<feature type="compositionally biased region" description="Basic and acidic residues" evidence="1">
    <location>
        <begin position="36"/>
        <end position="46"/>
    </location>
</feature>
<dbReference type="AlphaFoldDB" id="A0A6J4LNE7"/>
<proteinExistence type="predicted"/>
<sequence>ERTGTGVHHRRPEGARDAAGGGPDGAQPPGRRHRPARTDPARDLRADPGVAGAQRPALVPPPGDAGARRGGRGRPRRRPCQPHAHGGRSAGAARRSQDAGAADPASPTPDAAARL</sequence>
<name>A0A6J4LNE7_9BACT</name>
<feature type="compositionally biased region" description="Basic residues" evidence="1">
    <location>
        <begin position="69"/>
        <end position="80"/>
    </location>
</feature>
<organism evidence="2">
    <name type="scientific">uncultured Gemmatimonadaceae bacterium</name>
    <dbReference type="NCBI Taxonomy" id="246130"/>
    <lineage>
        <taxon>Bacteria</taxon>
        <taxon>Pseudomonadati</taxon>
        <taxon>Gemmatimonadota</taxon>
        <taxon>Gemmatimonadia</taxon>
        <taxon>Gemmatimonadales</taxon>
        <taxon>Gemmatimonadaceae</taxon>
        <taxon>environmental samples</taxon>
    </lineage>
</organism>
<evidence type="ECO:0000313" key="2">
    <source>
        <dbReference type="EMBL" id="CAA9336414.1"/>
    </source>
</evidence>